<gene>
    <name evidence="1" type="ORF">KI387_007032</name>
</gene>
<accession>A0AA38LK43</accession>
<feature type="non-terminal residue" evidence="1">
    <location>
        <position position="88"/>
    </location>
</feature>
<dbReference type="EMBL" id="JAHRHJ020000002">
    <property type="protein sequence ID" value="KAH9326854.1"/>
    <property type="molecule type" value="Genomic_DNA"/>
</dbReference>
<reference evidence="1 2" key="1">
    <citation type="journal article" date="2021" name="Nat. Plants">
        <title>The Taxus genome provides insights into paclitaxel biosynthesis.</title>
        <authorList>
            <person name="Xiong X."/>
            <person name="Gou J."/>
            <person name="Liao Q."/>
            <person name="Li Y."/>
            <person name="Zhou Q."/>
            <person name="Bi G."/>
            <person name="Li C."/>
            <person name="Du R."/>
            <person name="Wang X."/>
            <person name="Sun T."/>
            <person name="Guo L."/>
            <person name="Liang H."/>
            <person name="Lu P."/>
            <person name="Wu Y."/>
            <person name="Zhang Z."/>
            <person name="Ro D.K."/>
            <person name="Shang Y."/>
            <person name="Huang S."/>
            <person name="Yan J."/>
        </authorList>
    </citation>
    <scope>NUCLEOTIDE SEQUENCE [LARGE SCALE GENOMIC DNA]</scope>
    <source>
        <strain evidence="1">Ta-2019</strain>
    </source>
</reference>
<feature type="non-terminal residue" evidence="1">
    <location>
        <position position="1"/>
    </location>
</feature>
<dbReference type="Proteomes" id="UP000824469">
    <property type="component" value="Unassembled WGS sequence"/>
</dbReference>
<keyword evidence="2" id="KW-1185">Reference proteome</keyword>
<proteinExistence type="predicted"/>
<name>A0AA38LK43_TAXCH</name>
<dbReference type="AlphaFoldDB" id="A0AA38LK43"/>
<organism evidence="1 2">
    <name type="scientific">Taxus chinensis</name>
    <name type="common">Chinese yew</name>
    <name type="synonym">Taxus wallichiana var. chinensis</name>
    <dbReference type="NCBI Taxonomy" id="29808"/>
    <lineage>
        <taxon>Eukaryota</taxon>
        <taxon>Viridiplantae</taxon>
        <taxon>Streptophyta</taxon>
        <taxon>Embryophyta</taxon>
        <taxon>Tracheophyta</taxon>
        <taxon>Spermatophyta</taxon>
        <taxon>Pinopsida</taxon>
        <taxon>Pinidae</taxon>
        <taxon>Conifers II</taxon>
        <taxon>Cupressales</taxon>
        <taxon>Taxaceae</taxon>
        <taxon>Taxus</taxon>
    </lineage>
</organism>
<evidence type="ECO:0000313" key="2">
    <source>
        <dbReference type="Proteomes" id="UP000824469"/>
    </source>
</evidence>
<evidence type="ECO:0000313" key="1">
    <source>
        <dbReference type="EMBL" id="KAH9326854.1"/>
    </source>
</evidence>
<sequence>AKNSCSNRALHYCHAQATEQTASSSQVIASSLLRHHGTSIKLRECFLLIQVVLLKVDSHLKGIVWSFPLKNTKTGNSMNKACQQISLK</sequence>
<comment type="caution">
    <text evidence="1">The sequence shown here is derived from an EMBL/GenBank/DDBJ whole genome shotgun (WGS) entry which is preliminary data.</text>
</comment>
<protein>
    <submittedName>
        <fullName evidence="1">Uncharacterized protein</fullName>
    </submittedName>
</protein>